<evidence type="ECO:0000313" key="2">
    <source>
        <dbReference type="Proteomes" id="UP000019277"/>
    </source>
</evidence>
<dbReference type="Proteomes" id="UP000019277">
    <property type="component" value="Unassembled WGS sequence"/>
</dbReference>
<name>W7ICV6_9PSEU</name>
<dbReference type="STRING" id="909613.UO65_6106"/>
<gene>
    <name evidence="1" type="ORF">UO65_6106</name>
</gene>
<evidence type="ECO:0000313" key="1">
    <source>
        <dbReference type="EMBL" id="EWC58605.1"/>
    </source>
</evidence>
<sequence length="40" mass="4342">MEVLGTLTALRDSKNTTGPTLTTHIPTLITAIKHNHIPHP</sequence>
<dbReference type="AlphaFoldDB" id="W7ICV6"/>
<dbReference type="EMBL" id="AYXG01000236">
    <property type="protein sequence ID" value="EWC58605.1"/>
    <property type="molecule type" value="Genomic_DNA"/>
</dbReference>
<proteinExistence type="predicted"/>
<reference evidence="1 2" key="1">
    <citation type="journal article" date="2014" name="Genome Announc.">
        <title>Draft Genome Sequence of the Antitrypanosomally Active Sponge-Associated Bacterium Actinokineospora sp. Strain EG49.</title>
        <authorList>
            <person name="Harjes J."/>
            <person name="Ryu T."/>
            <person name="Abdelmohsen U.R."/>
            <person name="Moitinho-Silva L."/>
            <person name="Horn H."/>
            <person name="Ravasi T."/>
            <person name="Hentschel U."/>
        </authorList>
    </citation>
    <scope>NUCLEOTIDE SEQUENCE [LARGE SCALE GENOMIC DNA]</scope>
    <source>
        <strain evidence="1 2">EG49</strain>
    </source>
</reference>
<keyword evidence="2" id="KW-1185">Reference proteome</keyword>
<protein>
    <submittedName>
        <fullName evidence="1">Uncharacterized protein</fullName>
    </submittedName>
</protein>
<comment type="caution">
    <text evidence="1">The sequence shown here is derived from an EMBL/GenBank/DDBJ whole genome shotgun (WGS) entry which is preliminary data.</text>
</comment>
<accession>W7ICV6</accession>
<organism evidence="1 2">
    <name type="scientific">Actinokineospora spheciospongiae</name>
    <dbReference type="NCBI Taxonomy" id="909613"/>
    <lineage>
        <taxon>Bacteria</taxon>
        <taxon>Bacillati</taxon>
        <taxon>Actinomycetota</taxon>
        <taxon>Actinomycetes</taxon>
        <taxon>Pseudonocardiales</taxon>
        <taxon>Pseudonocardiaceae</taxon>
        <taxon>Actinokineospora</taxon>
    </lineage>
</organism>